<evidence type="ECO:0000256" key="1">
    <source>
        <dbReference type="SAM" id="Phobius"/>
    </source>
</evidence>
<feature type="transmembrane region" description="Helical" evidence="1">
    <location>
        <begin position="48"/>
        <end position="68"/>
    </location>
</feature>
<reference evidence="3 4" key="1">
    <citation type="submission" date="2020-03" db="EMBL/GenBank/DDBJ databases">
        <title>Whole genome shotgun sequence of Phytohabitans suffuscus NBRC 105367.</title>
        <authorList>
            <person name="Komaki H."/>
            <person name="Tamura T."/>
        </authorList>
    </citation>
    <scope>NUCLEOTIDE SEQUENCE [LARGE SCALE GENOMIC DNA]</scope>
    <source>
        <strain evidence="3 4">NBRC 105367</strain>
    </source>
</reference>
<dbReference type="InterPro" id="IPR009936">
    <property type="entry name" value="DUF1468"/>
</dbReference>
<gene>
    <name evidence="3" type="ORF">Psuf_059000</name>
</gene>
<organism evidence="3 4">
    <name type="scientific">Phytohabitans suffuscus</name>
    <dbReference type="NCBI Taxonomy" id="624315"/>
    <lineage>
        <taxon>Bacteria</taxon>
        <taxon>Bacillati</taxon>
        <taxon>Actinomycetota</taxon>
        <taxon>Actinomycetes</taxon>
        <taxon>Micromonosporales</taxon>
        <taxon>Micromonosporaceae</taxon>
    </lineage>
</organism>
<dbReference type="AlphaFoldDB" id="A0A6F8YR11"/>
<keyword evidence="1" id="KW-0472">Membrane</keyword>
<evidence type="ECO:0000313" key="3">
    <source>
        <dbReference type="EMBL" id="BCB88587.1"/>
    </source>
</evidence>
<evidence type="ECO:0000259" key="2">
    <source>
        <dbReference type="Pfam" id="PF07331"/>
    </source>
</evidence>
<evidence type="ECO:0000313" key="4">
    <source>
        <dbReference type="Proteomes" id="UP000503011"/>
    </source>
</evidence>
<name>A0A6F8YR11_9ACTN</name>
<keyword evidence="1" id="KW-0812">Transmembrane</keyword>
<keyword evidence="1" id="KW-1133">Transmembrane helix</keyword>
<sequence length="172" mass="18351">MGRFEAAGRLKINGEVPVVLALFVFGVVYVVAARHYRAMPLTDPGPGLLPIVFGIGLAASCLLGLLRLRRPDLATRPQAQVDDISEDAEVALGWSGALRPLAIIVVLLAFPYVAPHAGYLATSWLVFVLSAQILRRGHILATLLTATGVVAASYLVFVQWLNLPLPTGLVGF</sequence>
<feature type="transmembrane region" description="Helical" evidence="1">
    <location>
        <begin position="116"/>
        <end position="134"/>
    </location>
</feature>
<proteinExistence type="predicted"/>
<keyword evidence="4" id="KW-1185">Reference proteome</keyword>
<feature type="transmembrane region" description="Helical" evidence="1">
    <location>
        <begin position="141"/>
        <end position="161"/>
    </location>
</feature>
<feature type="domain" description="DUF1468" evidence="2">
    <location>
        <begin position="19"/>
        <end position="166"/>
    </location>
</feature>
<feature type="transmembrane region" description="Helical" evidence="1">
    <location>
        <begin position="89"/>
        <end position="110"/>
    </location>
</feature>
<accession>A0A6F8YR11</accession>
<dbReference type="EMBL" id="AP022871">
    <property type="protein sequence ID" value="BCB88587.1"/>
    <property type="molecule type" value="Genomic_DNA"/>
</dbReference>
<reference evidence="3 4" key="2">
    <citation type="submission" date="2020-03" db="EMBL/GenBank/DDBJ databases">
        <authorList>
            <person name="Ichikawa N."/>
            <person name="Kimura A."/>
            <person name="Kitahashi Y."/>
            <person name="Uohara A."/>
        </authorList>
    </citation>
    <scope>NUCLEOTIDE SEQUENCE [LARGE SCALE GENOMIC DNA]</scope>
    <source>
        <strain evidence="3 4">NBRC 105367</strain>
    </source>
</reference>
<dbReference type="Pfam" id="PF07331">
    <property type="entry name" value="TctB"/>
    <property type="match status" value="1"/>
</dbReference>
<protein>
    <recommendedName>
        <fullName evidence="2">DUF1468 domain-containing protein</fullName>
    </recommendedName>
</protein>
<feature type="transmembrane region" description="Helical" evidence="1">
    <location>
        <begin position="12"/>
        <end position="36"/>
    </location>
</feature>
<dbReference type="Proteomes" id="UP000503011">
    <property type="component" value="Chromosome"/>
</dbReference>
<dbReference type="RefSeq" id="WP_173160083.1">
    <property type="nucleotide sequence ID" value="NZ_AP022871.1"/>
</dbReference>
<dbReference type="KEGG" id="psuu:Psuf_059000"/>